<protein>
    <submittedName>
        <fullName evidence="1">Uncharacterized protein</fullName>
    </submittedName>
</protein>
<evidence type="ECO:0000313" key="1">
    <source>
        <dbReference type="EMBL" id="QHT80945.1"/>
    </source>
</evidence>
<reference evidence="1" key="1">
    <citation type="journal article" date="2020" name="Nature">
        <title>Giant virus diversity and host interactions through global metagenomics.</title>
        <authorList>
            <person name="Schulz F."/>
            <person name="Roux S."/>
            <person name="Paez-Espino D."/>
            <person name="Jungbluth S."/>
            <person name="Walsh D.A."/>
            <person name="Denef V.J."/>
            <person name="McMahon K.D."/>
            <person name="Konstantinidis K.T."/>
            <person name="Eloe-Fadrosh E.A."/>
            <person name="Kyrpides N.C."/>
            <person name="Woyke T."/>
        </authorList>
    </citation>
    <scope>NUCLEOTIDE SEQUENCE</scope>
    <source>
        <strain evidence="1">GVMAG-M-3300023184-135</strain>
    </source>
</reference>
<sequence length="261" mass="26607">MWASVQNSITAAGDDPIGAASSGADAVLGPSYDYLKDIQSPSKKGVSSAGTMDQVFTNTGAIAGYVNNLILGPKMGNQLFSDTGGKCKAPDGTVVHRWTWINNRMGADDAAAILGPSFQNAVGGSGVDGIVPGIGGDIAAMNPLKIMNAMVLDGVPPCQAFTCPITDAGGADRGTQTHFMSPSLELNMNGCKPSSGPDAQVALKDDAARMNAAAAKKGESFAPYFPSSYGPNVLVNTDPTPGVVLGIAVALFVGYVATHIR</sequence>
<dbReference type="EMBL" id="MN739976">
    <property type="protein sequence ID" value="QHT80945.1"/>
    <property type="molecule type" value="Genomic_DNA"/>
</dbReference>
<name>A0A6C0HLC1_9ZZZZ</name>
<proteinExistence type="predicted"/>
<dbReference type="AlphaFoldDB" id="A0A6C0HLC1"/>
<organism evidence="1">
    <name type="scientific">viral metagenome</name>
    <dbReference type="NCBI Taxonomy" id="1070528"/>
    <lineage>
        <taxon>unclassified sequences</taxon>
        <taxon>metagenomes</taxon>
        <taxon>organismal metagenomes</taxon>
    </lineage>
</organism>
<accession>A0A6C0HLC1</accession>